<dbReference type="Gene3D" id="3.40.50.410">
    <property type="entry name" value="von Willebrand factor, type A domain"/>
    <property type="match status" value="1"/>
</dbReference>
<dbReference type="PANTHER" id="PTHR24020:SF20">
    <property type="entry name" value="PH DOMAIN-CONTAINING PROTEIN"/>
    <property type="match status" value="1"/>
</dbReference>
<dbReference type="Pfam" id="PF00092">
    <property type="entry name" value="VWA"/>
    <property type="match status" value="1"/>
</dbReference>
<reference evidence="2 4" key="2">
    <citation type="journal article" date="2013" name="Nature">
        <title>Insights into bilaterian evolution from three spiralian genomes.</title>
        <authorList>
            <person name="Simakov O."/>
            <person name="Marletaz F."/>
            <person name="Cho S.J."/>
            <person name="Edsinger-Gonzales E."/>
            <person name="Havlak P."/>
            <person name="Hellsten U."/>
            <person name="Kuo D.H."/>
            <person name="Larsson T."/>
            <person name="Lv J."/>
            <person name="Arendt D."/>
            <person name="Savage R."/>
            <person name="Osoegawa K."/>
            <person name="de Jong P."/>
            <person name="Grimwood J."/>
            <person name="Chapman J.A."/>
            <person name="Shapiro H."/>
            <person name="Aerts A."/>
            <person name="Otillar R.P."/>
            <person name="Terry A.Y."/>
            <person name="Boore J.L."/>
            <person name="Grigoriev I.V."/>
            <person name="Lindberg D.R."/>
            <person name="Seaver E.C."/>
            <person name="Weisblat D.A."/>
            <person name="Putnam N.H."/>
            <person name="Rokhsar D.S."/>
        </authorList>
    </citation>
    <scope>NUCLEOTIDE SEQUENCE</scope>
    <source>
        <strain evidence="2 4">I ESC-2004</strain>
    </source>
</reference>
<dbReference type="HOGENOM" id="CLU_008905_4_1_1"/>
<dbReference type="EMBL" id="KB292163">
    <property type="protein sequence ID" value="ELU18068.1"/>
    <property type="molecule type" value="Genomic_DNA"/>
</dbReference>
<name>R7VGV2_CAPTE</name>
<evidence type="ECO:0000259" key="1">
    <source>
        <dbReference type="PROSITE" id="PS50234"/>
    </source>
</evidence>
<dbReference type="EMBL" id="AMQN01003895">
    <property type="status" value="NOT_ANNOTATED_CDS"/>
    <property type="molecule type" value="Genomic_DNA"/>
</dbReference>
<dbReference type="InterPro" id="IPR036465">
    <property type="entry name" value="vWFA_dom_sf"/>
</dbReference>
<dbReference type="PROSITE" id="PS50234">
    <property type="entry name" value="VWFA"/>
    <property type="match status" value="1"/>
</dbReference>
<dbReference type="InterPro" id="IPR050525">
    <property type="entry name" value="ECM_Assembly_Org"/>
</dbReference>
<sequence>MDLLFLVDGSGSIEQKGADNWNLVISFINSLAGQFDIGPGQTRVGMVTFSNKAQIRIKLNEYYDIDAFTEATQNPSFYGGGNTNMSMGLEVAKDSFFTVENGDRLGVPDVVIMLTDGQS</sequence>
<feature type="non-terminal residue" evidence="2">
    <location>
        <position position="119"/>
    </location>
</feature>
<protein>
    <recommendedName>
        <fullName evidence="1">VWFA domain-containing protein</fullName>
    </recommendedName>
</protein>
<organism evidence="2">
    <name type="scientific">Capitella teleta</name>
    <name type="common">Polychaete worm</name>
    <dbReference type="NCBI Taxonomy" id="283909"/>
    <lineage>
        <taxon>Eukaryota</taxon>
        <taxon>Metazoa</taxon>
        <taxon>Spiralia</taxon>
        <taxon>Lophotrochozoa</taxon>
        <taxon>Annelida</taxon>
        <taxon>Polychaeta</taxon>
        <taxon>Sedentaria</taxon>
        <taxon>Scolecida</taxon>
        <taxon>Capitellidae</taxon>
        <taxon>Capitella</taxon>
    </lineage>
</organism>
<dbReference type="OMA" id="VHRMLIV"/>
<dbReference type="PANTHER" id="PTHR24020">
    <property type="entry name" value="COLLAGEN ALPHA"/>
    <property type="match status" value="1"/>
</dbReference>
<evidence type="ECO:0000313" key="2">
    <source>
        <dbReference type="EMBL" id="ELU18068.1"/>
    </source>
</evidence>
<dbReference type="Proteomes" id="UP000014760">
    <property type="component" value="Unassembled WGS sequence"/>
</dbReference>
<feature type="domain" description="VWFA" evidence="1">
    <location>
        <begin position="2"/>
        <end position="119"/>
    </location>
</feature>
<dbReference type="SUPFAM" id="SSF53300">
    <property type="entry name" value="vWA-like"/>
    <property type="match status" value="1"/>
</dbReference>
<accession>R7VGV2</accession>
<evidence type="ECO:0000313" key="4">
    <source>
        <dbReference type="Proteomes" id="UP000014760"/>
    </source>
</evidence>
<reference evidence="4" key="1">
    <citation type="submission" date="2012-12" db="EMBL/GenBank/DDBJ databases">
        <authorList>
            <person name="Hellsten U."/>
            <person name="Grimwood J."/>
            <person name="Chapman J.A."/>
            <person name="Shapiro H."/>
            <person name="Aerts A."/>
            <person name="Otillar R.P."/>
            <person name="Terry A.Y."/>
            <person name="Boore J.L."/>
            <person name="Simakov O."/>
            <person name="Marletaz F."/>
            <person name="Cho S.-J."/>
            <person name="Edsinger-Gonzales E."/>
            <person name="Havlak P."/>
            <person name="Kuo D.-H."/>
            <person name="Larsson T."/>
            <person name="Lv J."/>
            <person name="Arendt D."/>
            <person name="Savage R."/>
            <person name="Osoegawa K."/>
            <person name="de Jong P."/>
            <person name="Lindberg D.R."/>
            <person name="Seaver E.C."/>
            <person name="Weisblat D.A."/>
            <person name="Putnam N.H."/>
            <person name="Grigoriev I.V."/>
            <person name="Rokhsar D.S."/>
        </authorList>
    </citation>
    <scope>NUCLEOTIDE SEQUENCE</scope>
    <source>
        <strain evidence="4">I ESC-2004</strain>
    </source>
</reference>
<dbReference type="InterPro" id="IPR002035">
    <property type="entry name" value="VWF_A"/>
</dbReference>
<reference evidence="3" key="3">
    <citation type="submission" date="2015-06" db="UniProtKB">
        <authorList>
            <consortium name="EnsemblMetazoa"/>
        </authorList>
    </citation>
    <scope>IDENTIFICATION</scope>
</reference>
<dbReference type="AlphaFoldDB" id="R7VGV2"/>
<evidence type="ECO:0000313" key="3">
    <source>
        <dbReference type="EnsemblMetazoa" id="CapteP56746"/>
    </source>
</evidence>
<gene>
    <name evidence="2" type="ORF">CAPTEDRAFT_56746</name>
</gene>
<keyword evidence="4" id="KW-1185">Reference proteome</keyword>
<dbReference type="OrthoDB" id="6132182at2759"/>
<dbReference type="PRINTS" id="PR00453">
    <property type="entry name" value="VWFADOMAIN"/>
</dbReference>
<proteinExistence type="predicted"/>
<dbReference type="STRING" id="283909.R7VGV2"/>
<dbReference type="EnsemblMetazoa" id="CapteT56746">
    <property type="protein sequence ID" value="CapteP56746"/>
    <property type="gene ID" value="CapteG56746"/>
</dbReference>